<dbReference type="EMBL" id="JAGFMF010011638">
    <property type="protein sequence ID" value="KAG8518191.1"/>
    <property type="molecule type" value="Genomic_DNA"/>
</dbReference>
<dbReference type="GO" id="GO:0016020">
    <property type="term" value="C:membrane"/>
    <property type="evidence" value="ECO:0007669"/>
    <property type="project" value="UniProtKB-SubCell"/>
</dbReference>
<dbReference type="InterPro" id="IPR036116">
    <property type="entry name" value="FN3_sf"/>
</dbReference>
<feature type="domain" description="Fibronectin type-III" evidence="3">
    <location>
        <begin position="336"/>
        <end position="423"/>
    </location>
</feature>
<feature type="domain" description="Fibronectin type-III" evidence="3">
    <location>
        <begin position="805"/>
        <end position="907"/>
    </location>
</feature>
<feature type="domain" description="Fibronectin type-III" evidence="3">
    <location>
        <begin position="133"/>
        <end position="242"/>
    </location>
</feature>
<keyword evidence="2" id="KW-0472">Membrane</keyword>
<dbReference type="SUPFAM" id="SSF49265">
    <property type="entry name" value="Fibronectin type III"/>
    <property type="match status" value="5"/>
</dbReference>
<name>A0A8J6AEZ9_GALPY</name>
<evidence type="ECO:0000313" key="4">
    <source>
        <dbReference type="EMBL" id="KAG8518191.1"/>
    </source>
</evidence>
<dbReference type="PANTHER" id="PTHR46957">
    <property type="entry name" value="CYTOKINE RECEPTOR"/>
    <property type="match status" value="1"/>
</dbReference>
<feature type="domain" description="Fibronectin type-III" evidence="3">
    <location>
        <begin position="712"/>
        <end position="804"/>
    </location>
</feature>
<dbReference type="InterPro" id="IPR013783">
    <property type="entry name" value="Ig-like_fold"/>
</dbReference>
<dbReference type="Proteomes" id="UP000700334">
    <property type="component" value="Unassembled WGS sequence"/>
</dbReference>
<dbReference type="InterPro" id="IPR003961">
    <property type="entry name" value="FN3_dom"/>
</dbReference>
<dbReference type="PANTHER" id="PTHR46957:SF3">
    <property type="entry name" value="CYTOKINE RECEPTOR"/>
    <property type="match status" value="1"/>
</dbReference>
<dbReference type="FunFam" id="2.60.40.10:FF:001168">
    <property type="entry name" value="Usherin"/>
    <property type="match status" value="1"/>
</dbReference>
<dbReference type="FunFam" id="2.60.40.10:FF:001945">
    <property type="entry name" value="Usherin"/>
    <property type="match status" value="1"/>
</dbReference>
<evidence type="ECO:0000256" key="2">
    <source>
        <dbReference type="SAM" id="Phobius"/>
    </source>
</evidence>
<dbReference type="OrthoDB" id="5984158at2759"/>
<dbReference type="PROSITE" id="PS50853">
    <property type="entry name" value="FN3"/>
    <property type="match status" value="10"/>
</dbReference>
<dbReference type="FunFam" id="2.60.40.10:FF:001211">
    <property type="entry name" value="Usherin"/>
    <property type="match status" value="1"/>
</dbReference>
<dbReference type="Gene3D" id="2.60.40.10">
    <property type="entry name" value="Immunoglobulins"/>
    <property type="match status" value="10"/>
</dbReference>
<reference evidence="4" key="1">
    <citation type="journal article" date="2021" name="Evol. Appl.">
        <title>The genome of the Pyrenean desman and the effects of bottlenecks and inbreeding on the genomic landscape of an endangered species.</title>
        <authorList>
            <person name="Escoda L."/>
            <person name="Castresana J."/>
        </authorList>
    </citation>
    <scope>NUCLEOTIDE SEQUENCE</scope>
    <source>
        <strain evidence="4">IBE-C5619</strain>
    </source>
</reference>
<feature type="domain" description="Fibronectin type-III" evidence="3">
    <location>
        <begin position="1"/>
        <end position="45"/>
    </location>
</feature>
<dbReference type="FunFam" id="2.60.40.10:FF:001176">
    <property type="entry name" value="Usherin"/>
    <property type="match status" value="1"/>
</dbReference>
<evidence type="ECO:0000256" key="1">
    <source>
        <dbReference type="SAM" id="MobiDB-lite"/>
    </source>
</evidence>
<dbReference type="FunFam" id="2.60.40.10:FF:001030">
    <property type="entry name" value="Usherin"/>
    <property type="match status" value="1"/>
</dbReference>
<dbReference type="SMART" id="SM00060">
    <property type="entry name" value="FN3"/>
    <property type="match status" value="9"/>
</dbReference>
<dbReference type="InterPro" id="IPR050713">
    <property type="entry name" value="RTP_Phos/Ushers"/>
</dbReference>
<evidence type="ECO:0000313" key="5">
    <source>
        <dbReference type="Proteomes" id="UP000700334"/>
    </source>
</evidence>
<accession>A0A8J6AEZ9</accession>
<feature type="domain" description="Fibronectin type-III" evidence="3">
    <location>
        <begin position="424"/>
        <end position="508"/>
    </location>
</feature>
<keyword evidence="2" id="KW-0812">Transmembrane</keyword>
<keyword evidence="5" id="KW-1185">Reference proteome</keyword>
<sequence>GTSHQAHLFGLEPFTTYHIGVVAANQAGEVSSPWTLVQTLESSPSGLRNFTVKQKDSSQALFLQWSEPVRTSGVIKAYHVLTDSVLEYSGLTRPLPFRRLHPFTLYTLTLEAHTRAGCAHAAPQPLRTGEAPPRSQPAPVVQTVGPTSVELSWSQPVNPNGKILRYEVIRRCLKETAGGDSAIPEEEKIVFTEYDTEREIFTYNDTGLQPWTPCEYKIYAWNSAGQTCGSWTTVRTKQAPPEGLAPPKITYVPAHPTKLLISWILPERSNGVIQTYRLLRNGVLLPFSFDAVTLDYTDDKLLPFSKYSYALRACTGGGCATSSLAAITTLEAAPAGLSPPTLQVIGATQINVSWFPPSIQNGKITNYLLRCGDSEYPAGQGLTLLVSQLRPHTRYNVSLVACTLGGCTASEPQSAQTMEAPPQCMDPPRLQVTGSASIEITWDPPRKPNGQITSYELRRDGALVYAGLGTHYHDFTLAPGTEYGYTVAASNSQGGALSPVAKERTRTSAPSGLEPPKLQAKGPHEILVTWDPPVRTNGQIVNYTIFIRELMERETKAIHTNSTHEPAGTQSLVVSQLEPFHRYEVRIQACTSLGCALSDWTSIQTPEIAPLLQPPPHLEVQRVPGGFQPVVSLLWTGPLQPNGKILCYEVYRRRVATQSGRSTPVLTYNGSSSSFMDSRLLPFTEYEYQVWAVNSAGRAASSWTWCRTGPAPPEGLGAPKFHAVSSTQAVVNISTPRKPNGIISLYRLFSSAGGVETVLSEGRATQQTLHSLLPFTAYSVGVEACTCFNCCSKGPTAQLRTQPAAPSGLSSPQIKTLASRMASFQWSAPLLPNGVIQSYEVQLYMACPPESAIACAPSQPETKYVGPGKSASLGRLQPSSTYKARVVAHNQVGSTTSEWISFTTQKEVPQVQGPVWVESNGSMVCVNWSSTFLPNGRLKEFVLTDRGQRLYSGLNTTLCIPRTADKTFVFQAICVTDEGSVKTPLVQYDASAGFGLVLTTPGEKRGSGRKSTKFYNELWFIVLMAMLALILLAIFLSLILQRKIHKEPYIRERPPLVPIQKRMSSLNVYPPGETHMFDSVAELSDVSSNVTLKSYTMHVEGLADTKIPRSGTPMSIRSNRSLSVLRIPSQSHISQTYSQDSLHRSISQLMDIQNKKVLVDDSLWETIMGHDSGLYVDEEDLMNAIKGFSSVTKEQTTFTDTQL</sequence>
<feature type="transmembrane region" description="Helical" evidence="2">
    <location>
        <begin position="1018"/>
        <end position="1040"/>
    </location>
</feature>
<feature type="domain" description="Fibronectin type-III" evidence="3">
    <location>
        <begin position="245"/>
        <end position="335"/>
    </location>
</feature>
<keyword evidence="2" id="KW-1133">Transmembrane helix</keyword>
<gene>
    <name evidence="4" type="ORF">J0S82_005378</name>
</gene>
<proteinExistence type="predicted"/>
<protein>
    <submittedName>
        <fullName evidence="4">Usherin</fullName>
    </submittedName>
</protein>
<dbReference type="FunFam" id="2.60.40.10:FF:001161">
    <property type="entry name" value="Usherin"/>
    <property type="match status" value="1"/>
</dbReference>
<dbReference type="FunFam" id="2.60.40.10:FF:001716">
    <property type="entry name" value="Usherin"/>
    <property type="match status" value="1"/>
</dbReference>
<feature type="non-terminal residue" evidence="4">
    <location>
        <position position="1203"/>
    </location>
</feature>
<comment type="caution">
    <text evidence="4">The sequence shown here is derived from an EMBL/GenBank/DDBJ whole genome shotgun (WGS) entry which is preliminary data.</text>
</comment>
<feature type="domain" description="Fibronectin type-III" evidence="3">
    <location>
        <begin position="614"/>
        <end position="711"/>
    </location>
</feature>
<dbReference type="AlphaFoldDB" id="A0A8J6AEZ9"/>
<dbReference type="Pfam" id="PF00041">
    <property type="entry name" value="fn3"/>
    <property type="match status" value="6"/>
</dbReference>
<dbReference type="FunFam" id="2.60.40.10:FF:001227">
    <property type="entry name" value="Usherin"/>
    <property type="match status" value="1"/>
</dbReference>
<feature type="domain" description="Fibronectin type-III" evidence="3">
    <location>
        <begin position="46"/>
        <end position="131"/>
    </location>
</feature>
<organism evidence="4 5">
    <name type="scientific">Galemys pyrenaicus</name>
    <name type="common">Iberian desman</name>
    <name type="synonym">Pyrenean desman</name>
    <dbReference type="NCBI Taxonomy" id="202257"/>
    <lineage>
        <taxon>Eukaryota</taxon>
        <taxon>Metazoa</taxon>
        <taxon>Chordata</taxon>
        <taxon>Craniata</taxon>
        <taxon>Vertebrata</taxon>
        <taxon>Euteleostomi</taxon>
        <taxon>Mammalia</taxon>
        <taxon>Eutheria</taxon>
        <taxon>Laurasiatheria</taxon>
        <taxon>Eulipotyphla</taxon>
        <taxon>Talpidae</taxon>
        <taxon>Galemys</taxon>
    </lineage>
</organism>
<dbReference type="FunFam" id="2.60.40.10:FF:001285">
    <property type="entry name" value="Usherin"/>
    <property type="match status" value="1"/>
</dbReference>
<feature type="region of interest" description="Disordered" evidence="1">
    <location>
        <begin position="492"/>
        <end position="518"/>
    </location>
</feature>
<evidence type="ECO:0000259" key="3">
    <source>
        <dbReference type="PROSITE" id="PS50853"/>
    </source>
</evidence>
<feature type="domain" description="Fibronectin type-III" evidence="3">
    <location>
        <begin position="509"/>
        <end position="611"/>
    </location>
</feature>
<dbReference type="CDD" id="cd00063">
    <property type="entry name" value="FN3"/>
    <property type="match status" value="8"/>
</dbReference>